<dbReference type="Proteomes" id="UP000512286">
    <property type="component" value="Chromosome"/>
</dbReference>
<dbReference type="EMBL" id="CP059378">
    <property type="protein sequence ID" value="QLY79201.1"/>
    <property type="molecule type" value="Genomic_DNA"/>
</dbReference>
<evidence type="ECO:0000313" key="1">
    <source>
        <dbReference type="EMBL" id="QLY79201.1"/>
    </source>
</evidence>
<reference evidence="1 2" key="1">
    <citation type="submission" date="2020-07" db="EMBL/GenBank/DDBJ databases">
        <title>Electron transfer.</title>
        <authorList>
            <person name="Huang L."/>
            <person name="Liu X."/>
            <person name="Zhou S."/>
        </authorList>
    </citation>
    <scope>NUCLEOTIDE SEQUENCE [LARGE SCALE GENOMIC DNA]</scope>
    <source>
        <strain evidence="1 2">Lx1</strain>
    </source>
</reference>
<dbReference type="AlphaFoldDB" id="A0A7D6ZFU1"/>
<proteinExistence type="predicted"/>
<accession>A0A7D6ZFU1</accession>
<organism evidence="1 2">
    <name type="scientific">Clostridium intestinale</name>
    <dbReference type="NCBI Taxonomy" id="36845"/>
    <lineage>
        <taxon>Bacteria</taxon>
        <taxon>Bacillati</taxon>
        <taxon>Bacillota</taxon>
        <taxon>Clostridia</taxon>
        <taxon>Eubacteriales</taxon>
        <taxon>Clostridiaceae</taxon>
        <taxon>Clostridium</taxon>
    </lineage>
</organism>
<protein>
    <submittedName>
        <fullName evidence="1">Uncharacterized protein</fullName>
    </submittedName>
</protein>
<evidence type="ECO:0000313" key="2">
    <source>
        <dbReference type="Proteomes" id="UP000512286"/>
    </source>
</evidence>
<dbReference type="RefSeq" id="WP_181601417.1">
    <property type="nucleotide sequence ID" value="NZ_CP059378.1"/>
</dbReference>
<sequence length="137" mass="15659">MVDKAIEKLKEEISKNSSNQYIKFIGDFLIKYISEQHEAGEKILVEGKTIGGSMNHMASLARKRAEESRNKSTKKETMVTEMFTPNEGLEIVLKYFDINESLEAIEEVPEAIEIKTDPTPKKIDEIDFDISLDDFLK</sequence>
<dbReference type="KEGG" id="cint:HZF06_19310"/>
<gene>
    <name evidence="1" type="ORF">HZF06_19310</name>
</gene>
<name>A0A7D6ZFU1_9CLOT</name>